<evidence type="ECO:0000313" key="6">
    <source>
        <dbReference type="EMBL" id="EOL42237.1"/>
    </source>
</evidence>
<evidence type="ECO:0000256" key="1">
    <source>
        <dbReference type="ARBA" id="ARBA00004141"/>
    </source>
</evidence>
<keyword evidence="3 5" id="KW-1133">Transmembrane helix</keyword>
<feature type="transmembrane region" description="Helical" evidence="5">
    <location>
        <begin position="118"/>
        <end position="143"/>
    </location>
</feature>
<dbReference type="STRING" id="154621.RV11_GL002154"/>
<dbReference type="PANTHER" id="PTHR37306:SF1">
    <property type="entry name" value="COLICIN V PRODUCTION PROTEIN"/>
    <property type="match status" value="1"/>
</dbReference>
<evidence type="ECO:0000256" key="5">
    <source>
        <dbReference type="SAM" id="Phobius"/>
    </source>
</evidence>
<evidence type="ECO:0000256" key="4">
    <source>
        <dbReference type="ARBA" id="ARBA00023136"/>
    </source>
</evidence>
<reference evidence="6 7" key="1">
    <citation type="submission" date="2013-02" db="EMBL/GenBank/DDBJ databases">
        <title>The Genome Sequence of Enterococcus phoeniculicola BAA-412.</title>
        <authorList>
            <consortium name="The Broad Institute Genome Sequencing Platform"/>
            <consortium name="The Broad Institute Genome Sequencing Center for Infectious Disease"/>
            <person name="Earl A.M."/>
            <person name="Gilmore M.S."/>
            <person name="Lebreton F."/>
            <person name="Walker B."/>
            <person name="Young S.K."/>
            <person name="Zeng Q."/>
            <person name="Gargeya S."/>
            <person name="Fitzgerald M."/>
            <person name="Haas B."/>
            <person name="Abouelleil A."/>
            <person name="Alvarado L."/>
            <person name="Arachchi H.M."/>
            <person name="Berlin A.M."/>
            <person name="Chapman S.B."/>
            <person name="Dewar J."/>
            <person name="Goldberg J."/>
            <person name="Griggs A."/>
            <person name="Gujja S."/>
            <person name="Hansen M."/>
            <person name="Howarth C."/>
            <person name="Imamovic A."/>
            <person name="Larimer J."/>
            <person name="McCowan C."/>
            <person name="Murphy C."/>
            <person name="Neiman D."/>
            <person name="Pearson M."/>
            <person name="Priest M."/>
            <person name="Roberts A."/>
            <person name="Saif S."/>
            <person name="Shea T."/>
            <person name="Sisk P."/>
            <person name="Sykes S."/>
            <person name="Wortman J."/>
            <person name="Nusbaum C."/>
            <person name="Birren B."/>
        </authorList>
    </citation>
    <scope>NUCLEOTIDE SEQUENCE [LARGE SCALE GENOMIC DNA]</scope>
    <source>
        <strain evidence="6 7">ATCC BAA-412</strain>
    </source>
</reference>
<dbReference type="InterPro" id="IPR003825">
    <property type="entry name" value="Colicin-V_CvpA"/>
</dbReference>
<accession>R3W3J3</accession>
<evidence type="ECO:0000313" key="7">
    <source>
        <dbReference type="Proteomes" id="UP000013785"/>
    </source>
</evidence>
<comment type="subcellular location">
    <subcellularLocation>
        <location evidence="1">Membrane</location>
        <topology evidence="1">Multi-pass membrane protein</topology>
    </subcellularLocation>
</comment>
<gene>
    <name evidence="6" type="ORF">UC3_02588</name>
</gene>
<dbReference type="GO" id="GO:0016020">
    <property type="term" value="C:membrane"/>
    <property type="evidence" value="ECO:0007669"/>
    <property type="project" value="UniProtKB-SubCell"/>
</dbReference>
<evidence type="ECO:0000256" key="3">
    <source>
        <dbReference type="ARBA" id="ARBA00022989"/>
    </source>
</evidence>
<dbReference type="PATRIC" id="fig|1158610.3.peg.2568"/>
<keyword evidence="4 5" id="KW-0472">Membrane</keyword>
<dbReference type="PANTHER" id="PTHR37306">
    <property type="entry name" value="COLICIN V PRODUCTION PROTEIN"/>
    <property type="match status" value="1"/>
</dbReference>
<comment type="caution">
    <text evidence="6">The sequence shown here is derived from an EMBL/GenBank/DDBJ whole genome shotgun (WGS) entry which is preliminary data.</text>
</comment>
<organism evidence="6 7">
    <name type="scientific">Enterococcus phoeniculicola ATCC BAA-412</name>
    <dbReference type="NCBI Taxonomy" id="1158610"/>
    <lineage>
        <taxon>Bacteria</taxon>
        <taxon>Bacillati</taxon>
        <taxon>Bacillota</taxon>
        <taxon>Bacilli</taxon>
        <taxon>Lactobacillales</taxon>
        <taxon>Enterococcaceae</taxon>
        <taxon>Enterococcus</taxon>
    </lineage>
</organism>
<proteinExistence type="predicted"/>
<dbReference type="Proteomes" id="UP000013785">
    <property type="component" value="Unassembled WGS sequence"/>
</dbReference>
<feature type="transmembrane region" description="Helical" evidence="5">
    <location>
        <begin position="26"/>
        <end position="43"/>
    </location>
</feature>
<dbReference type="EMBL" id="AJAT01000017">
    <property type="protein sequence ID" value="EOL42237.1"/>
    <property type="molecule type" value="Genomic_DNA"/>
</dbReference>
<dbReference type="OrthoDB" id="1809613at2"/>
<dbReference type="AlphaFoldDB" id="R3W3J3"/>
<dbReference type="GO" id="GO:0009403">
    <property type="term" value="P:toxin biosynthetic process"/>
    <property type="evidence" value="ECO:0007669"/>
    <property type="project" value="InterPro"/>
</dbReference>
<keyword evidence="7" id="KW-1185">Reference proteome</keyword>
<evidence type="ECO:0000256" key="2">
    <source>
        <dbReference type="ARBA" id="ARBA00022692"/>
    </source>
</evidence>
<feature type="transmembrane region" description="Helical" evidence="5">
    <location>
        <begin position="79"/>
        <end position="106"/>
    </location>
</feature>
<keyword evidence="2 5" id="KW-0812">Transmembrane</keyword>
<sequence>MVTLIIFLFLAIAFYSGARRGLTLQLVYTVGYFLSYLAARHYYKELAPKLELYIPYPSVTENSQLVFFTKEMGLELDQAYYAAIAFLIVLFIGWLVTRLIGIFAHSLTYLPILHQFDWVAGGLVSAALMYIGIFLVLSLLTLIPVDFIQNQFRASGLARSIVENTPVFSKQIQDLWVNTILK</sequence>
<dbReference type="RefSeq" id="WP_010769226.1">
    <property type="nucleotide sequence ID" value="NZ_ASWE01000001.1"/>
</dbReference>
<dbReference type="eggNOG" id="COG1286">
    <property type="taxonomic scope" value="Bacteria"/>
</dbReference>
<name>R3W3J3_9ENTE</name>
<dbReference type="Pfam" id="PF02674">
    <property type="entry name" value="Colicin_V"/>
    <property type="match status" value="1"/>
</dbReference>
<evidence type="ECO:0008006" key="8">
    <source>
        <dbReference type="Google" id="ProtNLM"/>
    </source>
</evidence>
<dbReference type="HOGENOM" id="CLU_092720_3_0_9"/>
<protein>
    <recommendedName>
        <fullName evidence="8">Colicin V production family protein</fullName>
    </recommendedName>
</protein>